<dbReference type="PROSITE" id="PS00018">
    <property type="entry name" value="EF_HAND_1"/>
    <property type="match status" value="1"/>
</dbReference>
<dbReference type="STRING" id="32024.GCA_000788295_01416"/>
<accession>A0A381DJW4</accession>
<organism evidence="1 2">
    <name type="scientific">Campylobacter sputorum subsp. sputorum</name>
    <dbReference type="NCBI Taxonomy" id="32024"/>
    <lineage>
        <taxon>Bacteria</taxon>
        <taxon>Pseudomonadati</taxon>
        <taxon>Campylobacterota</taxon>
        <taxon>Epsilonproteobacteria</taxon>
        <taxon>Campylobacterales</taxon>
        <taxon>Campylobacteraceae</taxon>
        <taxon>Campylobacter</taxon>
    </lineage>
</organism>
<sequence>MLVIATKSFYEKANDIVFKSLSGDNSIKKADDFQINNENQTSSNYKKVSFFSQDKQISINLNNQTLDLLQNHFSKDDFLYLKDGSIGLSGSANAYIDGWFKDIMQNRNFANADKNQNNIIEKNEINELKNSIKDSYSIQDLRNLGQIVLRKMANSTGYNTDKNAKPISLEEILQDSIKNDTNFDGQLSRVEVAANGDDLKVGYENMAKNATKNILKQNAKFVIDPTGEKMSLMNGKSMNEVEEFFGAKIDNNFKFMKFKSLKIKNLETDESKKEELLVKFPEFSYIIQSNPNISQNEILALKKRQENIKIYKNSSENFDTKFIQSLINTNLQA</sequence>
<reference evidence="1 2" key="1">
    <citation type="submission" date="2018-06" db="EMBL/GenBank/DDBJ databases">
        <authorList>
            <consortium name="Pathogen Informatics"/>
            <person name="Doyle S."/>
        </authorList>
    </citation>
    <scope>NUCLEOTIDE SEQUENCE [LARGE SCALE GENOMIC DNA]</scope>
    <source>
        <strain evidence="1 2">NCTC12475</strain>
    </source>
</reference>
<dbReference type="EMBL" id="UFVD01000001">
    <property type="protein sequence ID" value="SUX10925.1"/>
    <property type="molecule type" value="Genomic_DNA"/>
</dbReference>
<dbReference type="Proteomes" id="UP000254920">
    <property type="component" value="Unassembled WGS sequence"/>
</dbReference>
<evidence type="ECO:0000313" key="2">
    <source>
        <dbReference type="Proteomes" id="UP000254920"/>
    </source>
</evidence>
<evidence type="ECO:0000313" key="1">
    <source>
        <dbReference type="EMBL" id="SUX10925.1"/>
    </source>
</evidence>
<name>A0A381DJW4_9BACT</name>
<keyword evidence="2" id="KW-1185">Reference proteome</keyword>
<protein>
    <submittedName>
        <fullName evidence="1">Uncharacterized protein</fullName>
    </submittedName>
</protein>
<dbReference type="RefSeq" id="WP_170228721.1">
    <property type="nucleotide sequence ID" value="NZ_CP043427.1"/>
</dbReference>
<proteinExistence type="predicted"/>
<dbReference type="AlphaFoldDB" id="A0A381DJW4"/>
<dbReference type="InterPro" id="IPR018247">
    <property type="entry name" value="EF_Hand_1_Ca_BS"/>
</dbReference>
<gene>
    <name evidence="1" type="ORF">NCTC12475_01137</name>
</gene>
<dbReference type="GeneID" id="93091575"/>